<evidence type="ECO:0000313" key="5">
    <source>
        <dbReference type="EMBL" id="TPG36567.1"/>
    </source>
</evidence>
<evidence type="ECO:0000256" key="2">
    <source>
        <dbReference type="ARBA" id="ARBA00023125"/>
    </source>
</evidence>
<dbReference type="Pfam" id="PF00392">
    <property type="entry name" value="GntR"/>
    <property type="match status" value="1"/>
</dbReference>
<dbReference type="PROSITE" id="PS50949">
    <property type="entry name" value="HTH_GNTR"/>
    <property type="match status" value="1"/>
</dbReference>
<dbReference type="Gene3D" id="1.10.10.10">
    <property type="entry name" value="Winged helix-like DNA-binding domain superfamily/Winged helix DNA-binding domain"/>
    <property type="match status" value="1"/>
</dbReference>
<dbReference type="PRINTS" id="PR00035">
    <property type="entry name" value="HTHGNTR"/>
</dbReference>
<keyword evidence="2" id="KW-0238">DNA-binding</keyword>
<dbReference type="InterPro" id="IPR036388">
    <property type="entry name" value="WH-like_DNA-bd_sf"/>
</dbReference>
<proteinExistence type="predicted"/>
<keyword evidence="6" id="KW-1185">Reference proteome</keyword>
<dbReference type="AlphaFoldDB" id="A0A502EGJ1"/>
<dbReference type="PANTHER" id="PTHR43537:SF24">
    <property type="entry name" value="GLUCONATE OPERON TRANSCRIPTIONAL REPRESSOR"/>
    <property type="match status" value="1"/>
</dbReference>
<evidence type="ECO:0000256" key="1">
    <source>
        <dbReference type="ARBA" id="ARBA00023015"/>
    </source>
</evidence>
<dbReference type="InterPro" id="IPR000524">
    <property type="entry name" value="Tscrpt_reg_HTH_GntR"/>
</dbReference>
<keyword evidence="3" id="KW-0804">Transcription</keyword>
<name>A0A502EGJ1_9MYCO</name>
<dbReference type="InterPro" id="IPR036390">
    <property type="entry name" value="WH_DNA-bd_sf"/>
</dbReference>
<dbReference type="GO" id="GO:0003700">
    <property type="term" value="F:DNA-binding transcription factor activity"/>
    <property type="evidence" value="ECO:0007669"/>
    <property type="project" value="InterPro"/>
</dbReference>
<dbReference type="Proteomes" id="UP000320095">
    <property type="component" value="Unassembled WGS sequence"/>
</dbReference>
<protein>
    <submittedName>
        <fullName evidence="5">FadR family transcriptional regulator</fullName>
    </submittedName>
</protein>
<dbReference type="SUPFAM" id="SSF48008">
    <property type="entry name" value="GntR ligand-binding domain-like"/>
    <property type="match status" value="1"/>
</dbReference>
<dbReference type="EMBL" id="RCZG01000001">
    <property type="protein sequence ID" value="TPG36567.1"/>
    <property type="molecule type" value="Genomic_DNA"/>
</dbReference>
<dbReference type="GO" id="GO:0003677">
    <property type="term" value="F:DNA binding"/>
    <property type="evidence" value="ECO:0007669"/>
    <property type="project" value="UniProtKB-KW"/>
</dbReference>
<evidence type="ECO:0000256" key="3">
    <source>
        <dbReference type="ARBA" id="ARBA00023163"/>
    </source>
</evidence>
<dbReference type="RefSeq" id="WP_140687261.1">
    <property type="nucleotide sequence ID" value="NZ_RCZG01000001.1"/>
</dbReference>
<dbReference type="SUPFAM" id="SSF46785">
    <property type="entry name" value="Winged helix' DNA-binding domain"/>
    <property type="match status" value="1"/>
</dbReference>
<dbReference type="PANTHER" id="PTHR43537">
    <property type="entry name" value="TRANSCRIPTIONAL REGULATOR, GNTR FAMILY"/>
    <property type="match status" value="1"/>
</dbReference>
<dbReference type="OrthoDB" id="120836at2"/>
<dbReference type="InterPro" id="IPR011711">
    <property type="entry name" value="GntR_C"/>
</dbReference>
<dbReference type="Gene3D" id="1.20.120.530">
    <property type="entry name" value="GntR ligand-binding domain-like"/>
    <property type="match status" value="1"/>
</dbReference>
<keyword evidence="1" id="KW-0805">Transcription regulation</keyword>
<accession>A0A502EGJ1</accession>
<reference evidence="5 6" key="1">
    <citation type="journal article" date="2019" name="Environ. Microbiol.">
        <title>Species interactions and distinct microbial communities in high Arctic permafrost affected cryosols are associated with the CH4 and CO2 gas fluxes.</title>
        <authorList>
            <person name="Altshuler I."/>
            <person name="Hamel J."/>
            <person name="Turney S."/>
            <person name="Magnuson E."/>
            <person name="Levesque R."/>
            <person name="Greer C."/>
            <person name="Whyte L.G."/>
        </authorList>
    </citation>
    <scope>NUCLEOTIDE SEQUENCE [LARGE SCALE GENOMIC DNA]</scope>
    <source>
        <strain evidence="5 6">S5.20</strain>
    </source>
</reference>
<dbReference type="SMART" id="SM00895">
    <property type="entry name" value="FCD"/>
    <property type="match status" value="1"/>
</dbReference>
<feature type="domain" description="HTH gntR-type" evidence="4">
    <location>
        <begin position="7"/>
        <end position="77"/>
    </location>
</feature>
<dbReference type="InterPro" id="IPR008920">
    <property type="entry name" value="TF_FadR/GntR_C"/>
</dbReference>
<evidence type="ECO:0000259" key="4">
    <source>
        <dbReference type="PROSITE" id="PS50949"/>
    </source>
</evidence>
<evidence type="ECO:0000313" key="6">
    <source>
        <dbReference type="Proteomes" id="UP000320095"/>
    </source>
</evidence>
<dbReference type="Pfam" id="PF07729">
    <property type="entry name" value="FCD"/>
    <property type="match status" value="1"/>
</dbReference>
<dbReference type="CDD" id="cd07377">
    <property type="entry name" value="WHTH_GntR"/>
    <property type="match status" value="1"/>
</dbReference>
<organism evidence="5 6">
    <name type="scientific">Mycolicibacterium hodleri</name>
    <dbReference type="NCBI Taxonomy" id="49897"/>
    <lineage>
        <taxon>Bacteria</taxon>
        <taxon>Bacillati</taxon>
        <taxon>Actinomycetota</taxon>
        <taxon>Actinomycetes</taxon>
        <taxon>Mycobacteriales</taxon>
        <taxon>Mycobacteriaceae</taxon>
        <taxon>Mycolicibacterium</taxon>
    </lineage>
</organism>
<comment type="caution">
    <text evidence="5">The sequence shown here is derived from an EMBL/GenBank/DDBJ whole genome shotgun (WGS) entry which is preliminary data.</text>
</comment>
<gene>
    <name evidence="5" type="ORF">EAH80_00965</name>
</gene>
<dbReference type="SMART" id="SM00345">
    <property type="entry name" value="HTH_GNTR"/>
    <property type="match status" value="1"/>
</dbReference>
<sequence length="245" mass="26126">MTGPTVPKAAEVAVATLRRRIILGLLAEGDALPSEDDLLVELGVSKPTLRQAIRILESESLVTVRRGAHGGIQVSVPRVETAAGYAATVLEYRGATTADLFEAAVALEGPCAAMLARRRTPEQLEQLRKAATPDTGVVDSRLLLQRENDFHRVVIELAGNATLQVLCAIVREIIDAATSRYLTGTRSEVHGPAVAAGARAHSRFVDLVASRDAEEAEALWGRHIRATAARVRDAGGADRVIDIFG</sequence>